<dbReference type="PATRIC" id="fig|153151.4.peg.348"/>
<dbReference type="AlphaFoldDB" id="A0A150N7K0"/>
<dbReference type="EMBL" id="LQYW01000011">
    <property type="protein sequence ID" value="KYD32582.1"/>
    <property type="molecule type" value="Genomic_DNA"/>
</dbReference>
<evidence type="ECO:0000313" key="1">
    <source>
        <dbReference type="EMBL" id="KYD32582.1"/>
    </source>
</evidence>
<comment type="caution">
    <text evidence="1">The sequence shown here is derived from an EMBL/GenBank/DDBJ whole genome shotgun (WGS) entry which is preliminary data.</text>
</comment>
<protein>
    <submittedName>
        <fullName evidence="1">Uncharacterized protein</fullName>
    </submittedName>
</protein>
<dbReference type="Proteomes" id="UP000075324">
    <property type="component" value="Unassembled WGS sequence"/>
</dbReference>
<proteinExistence type="predicted"/>
<dbReference type="RefSeq" id="WP_062677326.1">
    <property type="nucleotide sequence ID" value="NZ_LQYW01000011.1"/>
</dbReference>
<name>A0A150N7K0_9BACL</name>
<sequence>MKKFLITLLILIALGIGGYFVIGLFSVKPPLPTITVGEKRVEVTQGSYCWNGILNSVCIDTSSPPELIKNQELKPVVVPPNSQLKIEFKDEPKENTLVVNRWLTNEKTENVPINDNVILLPKEKGVYVYDVSARWEKGDSSYAFVIEVR</sequence>
<evidence type="ECO:0000313" key="2">
    <source>
        <dbReference type="Proteomes" id="UP000075324"/>
    </source>
</evidence>
<accession>A0A150N7K0</accession>
<reference evidence="1 2" key="1">
    <citation type="submission" date="2016-01" db="EMBL/GenBank/DDBJ databases">
        <title>Draft Genome Sequences of Seven Thermophilic Sporeformers Isolated from Foods.</title>
        <authorList>
            <person name="Berendsen E.M."/>
            <person name="Wells-Bennik M.H."/>
            <person name="Krawcyk A.O."/>
            <person name="De Jong A."/>
            <person name="Holsappel S."/>
            <person name="Eijlander R.T."/>
            <person name="Kuipers O.P."/>
        </authorList>
    </citation>
    <scope>NUCLEOTIDE SEQUENCE [LARGE SCALE GENOMIC DNA]</scope>
    <source>
        <strain evidence="1 2">B4110</strain>
    </source>
</reference>
<organism evidence="1 2">
    <name type="scientific">Parageobacillus toebii</name>
    <dbReference type="NCBI Taxonomy" id="153151"/>
    <lineage>
        <taxon>Bacteria</taxon>
        <taxon>Bacillati</taxon>
        <taxon>Bacillota</taxon>
        <taxon>Bacilli</taxon>
        <taxon>Bacillales</taxon>
        <taxon>Anoxybacillaceae</taxon>
        <taxon>Parageobacillus</taxon>
    </lineage>
</organism>
<gene>
    <name evidence="1" type="ORF">B4110_3653</name>
</gene>